<comment type="caution">
    <text evidence="2">The sequence shown here is derived from an EMBL/GenBank/DDBJ whole genome shotgun (WGS) entry which is preliminary data.</text>
</comment>
<feature type="non-terminal residue" evidence="2">
    <location>
        <position position="1"/>
    </location>
</feature>
<dbReference type="AlphaFoldDB" id="A0AA38CSG1"/>
<gene>
    <name evidence="2" type="ORF">KI387_013641</name>
</gene>
<dbReference type="EMBL" id="JAHRHJ020000009">
    <property type="protein sequence ID" value="KAH9302058.1"/>
    <property type="molecule type" value="Genomic_DNA"/>
</dbReference>
<name>A0AA38CSG1_TAXCH</name>
<keyword evidence="1" id="KW-0812">Transmembrane</keyword>
<evidence type="ECO:0000313" key="2">
    <source>
        <dbReference type="EMBL" id="KAH9302058.1"/>
    </source>
</evidence>
<proteinExistence type="predicted"/>
<evidence type="ECO:0000313" key="3">
    <source>
        <dbReference type="Proteomes" id="UP000824469"/>
    </source>
</evidence>
<accession>A0AA38CSG1</accession>
<evidence type="ECO:0000256" key="1">
    <source>
        <dbReference type="SAM" id="Phobius"/>
    </source>
</evidence>
<feature type="non-terminal residue" evidence="2">
    <location>
        <position position="74"/>
    </location>
</feature>
<feature type="transmembrane region" description="Helical" evidence="1">
    <location>
        <begin position="41"/>
        <end position="63"/>
    </location>
</feature>
<sequence length="74" mass="8477">RLSCIFLFCGLCSPLKRQTSSCGWKEGMTIIIQSIFHPIWSALTIKFQSLSVNIIIIFVVGVFNEQEIKRRKDS</sequence>
<keyword evidence="1" id="KW-0472">Membrane</keyword>
<keyword evidence="1" id="KW-1133">Transmembrane helix</keyword>
<dbReference type="Proteomes" id="UP000824469">
    <property type="component" value="Unassembled WGS sequence"/>
</dbReference>
<keyword evidence="3" id="KW-1185">Reference proteome</keyword>
<protein>
    <submittedName>
        <fullName evidence="2">Uncharacterized protein</fullName>
    </submittedName>
</protein>
<reference evidence="2 3" key="1">
    <citation type="journal article" date="2021" name="Nat. Plants">
        <title>The Taxus genome provides insights into paclitaxel biosynthesis.</title>
        <authorList>
            <person name="Xiong X."/>
            <person name="Gou J."/>
            <person name="Liao Q."/>
            <person name="Li Y."/>
            <person name="Zhou Q."/>
            <person name="Bi G."/>
            <person name="Li C."/>
            <person name="Du R."/>
            <person name="Wang X."/>
            <person name="Sun T."/>
            <person name="Guo L."/>
            <person name="Liang H."/>
            <person name="Lu P."/>
            <person name="Wu Y."/>
            <person name="Zhang Z."/>
            <person name="Ro D.K."/>
            <person name="Shang Y."/>
            <person name="Huang S."/>
            <person name="Yan J."/>
        </authorList>
    </citation>
    <scope>NUCLEOTIDE SEQUENCE [LARGE SCALE GENOMIC DNA]</scope>
    <source>
        <strain evidence="2">Ta-2019</strain>
    </source>
</reference>
<organism evidence="2 3">
    <name type="scientific">Taxus chinensis</name>
    <name type="common">Chinese yew</name>
    <name type="synonym">Taxus wallichiana var. chinensis</name>
    <dbReference type="NCBI Taxonomy" id="29808"/>
    <lineage>
        <taxon>Eukaryota</taxon>
        <taxon>Viridiplantae</taxon>
        <taxon>Streptophyta</taxon>
        <taxon>Embryophyta</taxon>
        <taxon>Tracheophyta</taxon>
        <taxon>Spermatophyta</taxon>
        <taxon>Pinopsida</taxon>
        <taxon>Pinidae</taxon>
        <taxon>Conifers II</taxon>
        <taxon>Cupressales</taxon>
        <taxon>Taxaceae</taxon>
        <taxon>Taxus</taxon>
    </lineage>
</organism>